<dbReference type="PROSITE" id="PS50072">
    <property type="entry name" value="CSA_PPIASE_2"/>
    <property type="match status" value="1"/>
</dbReference>
<dbReference type="Gene3D" id="2.40.100.10">
    <property type="entry name" value="Cyclophilin-like"/>
    <property type="match status" value="1"/>
</dbReference>
<protein>
    <recommendedName>
        <fullName evidence="2">Peptidyl-prolyl cis-trans isomerase</fullName>
        <shortName evidence="2">PPIase</shortName>
        <ecNumber evidence="2">5.2.1.8</ecNumber>
    </recommendedName>
</protein>
<comment type="caution">
    <text evidence="6">The sequence shown here is derived from an EMBL/GenBank/DDBJ whole genome shotgun (WGS) entry which is preliminary data.</text>
</comment>
<dbReference type="InterPro" id="IPR029000">
    <property type="entry name" value="Cyclophilin-like_dom_sf"/>
</dbReference>
<dbReference type="PANTHER" id="PTHR45625:SF3">
    <property type="entry name" value="PEPTIDYL-PROLYL CIS-TRANS ISOMERASE B-RELATED"/>
    <property type="match status" value="1"/>
</dbReference>
<evidence type="ECO:0000313" key="6">
    <source>
        <dbReference type="EMBL" id="MBB5889696.1"/>
    </source>
</evidence>
<feature type="compositionally biased region" description="Polar residues" evidence="3">
    <location>
        <begin position="275"/>
        <end position="284"/>
    </location>
</feature>
<evidence type="ECO:0000256" key="1">
    <source>
        <dbReference type="ARBA" id="ARBA00002388"/>
    </source>
</evidence>
<sequence length="284" mass="29737">MPSNEQRREAAKRKLERQLVRRAQRARRRRITSISVTAVVVLVAAGGIWWAVAASGTSSSDAASSSNAPTTTSKPPITIPTALAPAPKRPTPLAATVNCTYTKDGDAAKPNNLPNGANISSQGTVSVTLKTNDGDIPLTLDRSLAPCAVNNFVSLSSQGYYDNTSCHRLSTQGLQMLQCGDPKGDGTGGPGYKFDDEVWPSLTYGRGYLAMANSGPNTNGSQFFLVYGDAQLQPNYTVFGTISEAGLKVIDDIAKAGDDGAFDSSAGGGHPNKKVTITKSQVAA</sequence>
<dbReference type="PRINTS" id="PR00153">
    <property type="entry name" value="CSAPPISMRASE"/>
</dbReference>
<dbReference type="EC" id="5.2.1.8" evidence="2"/>
<keyword evidence="2 6" id="KW-0413">Isomerase</keyword>
<keyword evidence="7" id="KW-1185">Reference proteome</keyword>
<dbReference type="RefSeq" id="WP_184858702.1">
    <property type="nucleotide sequence ID" value="NZ_BAAAWY010000002.1"/>
</dbReference>
<name>A0A7W9KBY3_9PSEU</name>
<evidence type="ECO:0000256" key="4">
    <source>
        <dbReference type="SAM" id="Phobius"/>
    </source>
</evidence>
<comment type="catalytic activity">
    <reaction evidence="2">
        <text>[protein]-peptidylproline (omega=180) = [protein]-peptidylproline (omega=0)</text>
        <dbReference type="Rhea" id="RHEA:16237"/>
        <dbReference type="Rhea" id="RHEA-COMP:10747"/>
        <dbReference type="Rhea" id="RHEA-COMP:10748"/>
        <dbReference type="ChEBI" id="CHEBI:83833"/>
        <dbReference type="ChEBI" id="CHEBI:83834"/>
        <dbReference type="EC" id="5.2.1.8"/>
    </reaction>
</comment>
<dbReference type="InterPro" id="IPR044666">
    <property type="entry name" value="Cyclophilin_A-like"/>
</dbReference>
<dbReference type="Pfam" id="PF00160">
    <property type="entry name" value="Pro_isomerase"/>
    <property type="match status" value="1"/>
</dbReference>
<accession>A0A7W9KBY3</accession>
<dbReference type="AlphaFoldDB" id="A0A7W9KBY3"/>
<feature type="region of interest" description="Disordered" evidence="3">
    <location>
        <begin position="58"/>
        <end position="91"/>
    </location>
</feature>
<feature type="transmembrane region" description="Helical" evidence="4">
    <location>
        <begin position="31"/>
        <end position="52"/>
    </location>
</feature>
<keyword evidence="4" id="KW-0472">Membrane</keyword>
<keyword evidence="4" id="KW-1133">Transmembrane helix</keyword>
<dbReference type="SUPFAM" id="SSF50891">
    <property type="entry name" value="Cyclophilin-like"/>
    <property type="match status" value="1"/>
</dbReference>
<dbReference type="CDD" id="cd00317">
    <property type="entry name" value="cyclophilin"/>
    <property type="match status" value="1"/>
</dbReference>
<feature type="domain" description="PPIase cyclophilin-type" evidence="5">
    <location>
        <begin position="134"/>
        <end position="282"/>
    </location>
</feature>
<evidence type="ECO:0000259" key="5">
    <source>
        <dbReference type="PROSITE" id="PS50072"/>
    </source>
</evidence>
<keyword evidence="4" id="KW-0812">Transmembrane</keyword>
<dbReference type="PANTHER" id="PTHR45625">
    <property type="entry name" value="PEPTIDYL-PROLYL CIS-TRANS ISOMERASE-RELATED"/>
    <property type="match status" value="1"/>
</dbReference>
<comment type="similarity">
    <text evidence="2">Belongs to the cyclophilin-type PPIase family.</text>
</comment>
<feature type="compositionally biased region" description="Low complexity" evidence="3">
    <location>
        <begin position="58"/>
        <end position="86"/>
    </location>
</feature>
<proteinExistence type="inferred from homology"/>
<evidence type="ECO:0000256" key="2">
    <source>
        <dbReference type="RuleBase" id="RU363019"/>
    </source>
</evidence>
<comment type="function">
    <text evidence="1 2">PPIases accelerate the folding of proteins. It catalyzes the cis-trans isomerization of proline imidic peptide bonds in oligopeptides.</text>
</comment>
<dbReference type="GO" id="GO:0003755">
    <property type="term" value="F:peptidyl-prolyl cis-trans isomerase activity"/>
    <property type="evidence" value="ECO:0007669"/>
    <property type="project" value="UniProtKB-UniRule"/>
</dbReference>
<dbReference type="Proteomes" id="UP000585638">
    <property type="component" value="Unassembled WGS sequence"/>
</dbReference>
<evidence type="ECO:0000256" key="3">
    <source>
        <dbReference type="SAM" id="MobiDB-lite"/>
    </source>
</evidence>
<reference evidence="6 7" key="1">
    <citation type="submission" date="2020-08" db="EMBL/GenBank/DDBJ databases">
        <title>Sequencing the genomes of 1000 actinobacteria strains.</title>
        <authorList>
            <person name="Klenk H.-P."/>
        </authorList>
    </citation>
    <scope>NUCLEOTIDE SEQUENCE [LARGE SCALE GENOMIC DNA]</scope>
    <source>
        <strain evidence="6 7">DSM 43851</strain>
    </source>
</reference>
<evidence type="ECO:0000313" key="7">
    <source>
        <dbReference type="Proteomes" id="UP000585638"/>
    </source>
</evidence>
<dbReference type="EMBL" id="JACHIR010000001">
    <property type="protein sequence ID" value="MBB5889696.1"/>
    <property type="molecule type" value="Genomic_DNA"/>
</dbReference>
<organism evidence="6 7">
    <name type="scientific">Kutzneria kofuensis</name>
    <dbReference type="NCBI Taxonomy" id="103725"/>
    <lineage>
        <taxon>Bacteria</taxon>
        <taxon>Bacillati</taxon>
        <taxon>Actinomycetota</taxon>
        <taxon>Actinomycetes</taxon>
        <taxon>Pseudonocardiales</taxon>
        <taxon>Pseudonocardiaceae</taxon>
        <taxon>Kutzneria</taxon>
    </lineage>
</organism>
<feature type="region of interest" description="Disordered" evidence="3">
    <location>
        <begin position="262"/>
        <end position="284"/>
    </location>
</feature>
<gene>
    <name evidence="6" type="ORF">BJ998_000892</name>
</gene>
<keyword evidence="2" id="KW-0697">Rotamase</keyword>
<dbReference type="InterPro" id="IPR002130">
    <property type="entry name" value="Cyclophilin-type_PPIase_dom"/>
</dbReference>